<protein>
    <submittedName>
        <fullName evidence="3">Sugar phosphate nucleotidyltransferase</fullName>
    </submittedName>
</protein>
<evidence type="ECO:0000313" key="3">
    <source>
        <dbReference type="EMBL" id="UUP15103.1"/>
    </source>
</evidence>
<name>A0ABY5MEI3_9ACTN</name>
<dbReference type="InterPro" id="IPR029044">
    <property type="entry name" value="Nucleotide-diphossugar_trans"/>
</dbReference>
<accession>A0ABY5MEI3</accession>
<evidence type="ECO:0000259" key="2">
    <source>
        <dbReference type="Pfam" id="PF22640"/>
    </source>
</evidence>
<dbReference type="InterPro" id="IPR054566">
    <property type="entry name" value="ManC/GMP-like_b-helix"/>
</dbReference>
<organism evidence="3 4">
    <name type="scientific">Aeromicrobium wangtongii</name>
    <dbReference type="NCBI Taxonomy" id="2969247"/>
    <lineage>
        <taxon>Bacteria</taxon>
        <taxon>Bacillati</taxon>
        <taxon>Actinomycetota</taxon>
        <taxon>Actinomycetes</taxon>
        <taxon>Propionibacteriales</taxon>
        <taxon>Nocardioidaceae</taxon>
        <taxon>Aeromicrobium</taxon>
    </lineage>
</organism>
<dbReference type="Pfam" id="PF00483">
    <property type="entry name" value="NTP_transferase"/>
    <property type="match status" value="1"/>
</dbReference>
<dbReference type="Proteomes" id="UP001316184">
    <property type="component" value="Chromosome"/>
</dbReference>
<proteinExistence type="predicted"/>
<reference evidence="3 4" key="1">
    <citation type="submission" date="2022-08" db="EMBL/GenBank/DDBJ databases">
        <title>novel species in genus Aeromicrobium.</title>
        <authorList>
            <person name="Ye L."/>
        </authorList>
    </citation>
    <scope>NUCLEOTIDE SEQUENCE [LARGE SCALE GENOMIC DNA]</scope>
    <source>
        <strain evidence="4">zg-Y1379</strain>
    </source>
</reference>
<dbReference type="SUPFAM" id="SSF53448">
    <property type="entry name" value="Nucleotide-diphospho-sugar transferases"/>
    <property type="match status" value="1"/>
</dbReference>
<keyword evidence="4" id="KW-1185">Reference proteome</keyword>
<dbReference type="InterPro" id="IPR005835">
    <property type="entry name" value="NTP_transferase_dom"/>
</dbReference>
<feature type="domain" description="MannoseP isomerase/GMP-like beta-helix" evidence="2">
    <location>
        <begin position="278"/>
        <end position="332"/>
    </location>
</feature>
<dbReference type="PANTHER" id="PTHR46390">
    <property type="entry name" value="MANNOSE-1-PHOSPHATE GUANYLYLTRANSFERASE"/>
    <property type="match status" value="1"/>
</dbReference>
<dbReference type="SUPFAM" id="SSF159283">
    <property type="entry name" value="Guanosine diphospho-D-mannose pyrophosphorylase/mannose-6-phosphate isomerase linker domain"/>
    <property type="match status" value="1"/>
</dbReference>
<feature type="domain" description="Nucleotidyl transferase" evidence="1">
    <location>
        <begin position="11"/>
        <end position="273"/>
    </location>
</feature>
<dbReference type="Pfam" id="PF22640">
    <property type="entry name" value="ManC_GMP_beta-helix"/>
    <property type="match status" value="1"/>
</dbReference>
<dbReference type="RefSeq" id="WP_232399155.1">
    <property type="nucleotide sequence ID" value="NZ_CP102173.1"/>
</dbReference>
<dbReference type="Gene3D" id="3.90.550.10">
    <property type="entry name" value="Spore Coat Polysaccharide Biosynthesis Protein SpsA, Chain A"/>
    <property type="match status" value="1"/>
</dbReference>
<evidence type="ECO:0000313" key="4">
    <source>
        <dbReference type="Proteomes" id="UP001316184"/>
    </source>
</evidence>
<gene>
    <name evidence="3" type="ORF">NQV15_07265</name>
</gene>
<evidence type="ECO:0000259" key="1">
    <source>
        <dbReference type="Pfam" id="PF00483"/>
    </source>
</evidence>
<dbReference type="PANTHER" id="PTHR46390:SF1">
    <property type="entry name" value="MANNOSE-1-PHOSPHATE GUANYLYLTRANSFERASE"/>
    <property type="match status" value="1"/>
</dbReference>
<dbReference type="InterPro" id="IPR051161">
    <property type="entry name" value="Mannose-6P_isomerase_type2"/>
</dbReference>
<sequence>MAAPEIFVAALAGGSGTRLWPLSRRRRPKFLLELDPTRPSTLVDTVDRCRGVVPSDHVLVVTGSAHADHVREALGPGNAHVLVEPAPRDSLAALTLAALHVERTSPGGVLVSVPADNYATDTAAFADALRRAVDAAGTNRIGLVGMPATYASTSHGYLELGPGGTVSSFTEKPPLEVAQGFVAGGRHRWNASIFAARATTVLAAVERHHPEVLAAAAAWIDSPHDATAWQALTPRSVDHGIVEPEATVGGIAAVEASFGWEDMGDVAALAAAVPTGAQHLLVDSPGTFVQTTSGRTVAVVGLPDIAVIDTPDGLLVVPLAQAARVRDVVDALHAAGRDDVL</sequence>
<dbReference type="EMBL" id="CP102173">
    <property type="protein sequence ID" value="UUP15103.1"/>
    <property type="molecule type" value="Genomic_DNA"/>
</dbReference>